<organism evidence="1">
    <name type="scientific">Paenibacillus sp. SYP-B3998</name>
    <dbReference type="NCBI Taxonomy" id="2678564"/>
    <lineage>
        <taxon>Bacteria</taxon>
        <taxon>Bacillati</taxon>
        <taxon>Bacillota</taxon>
        <taxon>Bacilli</taxon>
        <taxon>Bacillales</taxon>
        <taxon>Paenibacillaceae</taxon>
        <taxon>Paenibacillus</taxon>
    </lineage>
</organism>
<comment type="caution">
    <text evidence="1">The sequence shown here is derived from an EMBL/GenBank/DDBJ whole genome shotgun (WGS) entry which is preliminary data.</text>
</comment>
<reference evidence="1" key="1">
    <citation type="submission" date="2020-02" db="EMBL/GenBank/DDBJ databases">
        <authorList>
            <person name="Shen X.-R."/>
            <person name="Zhang Y.-X."/>
        </authorList>
    </citation>
    <scope>NUCLEOTIDE SEQUENCE</scope>
    <source>
        <strain evidence="1">SYP-B3998</strain>
    </source>
</reference>
<dbReference type="AlphaFoldDB" id="A0A6G4A679"/>
<dbReference type="EMBL" id="JAAIKC010000027">
    <property type="protein sequence ID" value="NEW09882.1"/>
    <property type="molecule type" value="Genomic_DNA"/>
</dbReference>
<proteinExistence type="predicted"/>
<accession>A0A6G4A679</accession>
<sequence length="74" mass="8892">MYLLDAKNEIKRLNDRDVHQLEQALNQLQEISNLRNENRILREQLEGKPATEHEQRLLRIAKGIIREYECQVRP</sequence>
<evidence type="ECO:0000313" key="1">
    <source>
        <dbReference type="EMBL" id="NEW09882.1"/>
    </source>
</evidence>
<dbReference type="RefSeq" id="WP_163954140.1">
    <property type="nucleotide sequence ID" value="NZ_JAAIKC010000027.1"/>
</dbReference>
<name>A0A6G4A679_9BACL</name>
<protein>
    <submittedName>
        <fullName evidence="1">Uncharacterized protein</fullName>
    </submittedName>
</protein>
<gene>
    <name evidence="1" type="ORF">GK047_28700</name>
</gene>